<dbReference type="Pfam" id="PF01381">
    <property type="entry name" value="HTH_3"/>
    <property type="match status" value="1"/>
</dbReference>
<dbReference type="Gene3D" id="1.10.260.40">
    <property type="entry name" value="lambda repressor-like DNA-binding domains"/>
    <property type="match status" value="1"/>
</dbReference>
<dbReference type="InterPro" id="IPR010982">
    <property type="entry name" value="Lambda_DNA-bd_dom_sf"/>
</dbReference>
<feature type="domain" description="HTH cro/C1-type" evidence="1">
    <location>
        <begin position="14"/>
        <end position="69"/>
    </location>
</feature>
<dbReference type="SMART" id="SM00530">
    <property type="entry name" value="HTH_XRE"/>
    <property type="match status" value="1"/>
</dbReference>
<dbReference type="GO" id="GO:0003677">
    <property type="term" value="F:DNA binding"/>
    <property type="evidence" value="ECO:0007669"/>
    <property type="project" value="InterPro"/>
</dbReference>
<evidence type="ECO:0000313" key="2">
    <source>
        <dbReference type="EMBL" id="SDN73122.1"/>
    </source>
</evidence>
<name>A0A1H0DSI8_ALLAB</name>
<dbReference type="RefSeq" id="WP_030431993.1">
    <property type="nucleotide sequence ID" value="NZ_JOEF01000022.1"/>
</dbReference>
<evidence type="ECO:0000313" key="3">
    <source>
        <dbReference type="Proteomes" id="UP000183376"/>
    </source>
</evidence>
<dbReference type="InterPro" id="IPR001387">
    <property type="entry name" value="Cro/C1-type_HTH"/>
</dbReference>
<dbReference type="SUPFAM" id="SSF47413">
    <property type="entry name" value="lambda repressor-like DNA-binding domains"/>
    <property type="match status" value="1"/>
</dbReference>
<proteinExistence type="predicted"/>
<dbReference type="Proteomes" id="UP000183376">
    <property type="component" value="Chromosome I"/>
</dbReference>
<gene>
    <name evidence="2" type="ORF">SAMN04489726_7971</name>
</gene>
<dbReference type="PROSITE" id="PS50943">
    <property type="entry name" value="HTH_CROC1"/>
    <property type="match status" value="1"/>
</dbReference>
<dbReference type="STRING" id="211114.SAMN04489726_7971"/>
<accession>A0A1H0DSI8</accession>
<keyword evidence="3" id="KW-1185">Reference proteome</keyword>
<dbReference type="AlphaFoldDB" id="A0A1H0DSI8"/>
<sequence length="83" mass="9144">MKAPLVVLRSPEDLVKALADCGMRQQRLADAANTSRQRIHQLCKGHAPRTSTALADRIEKALGRPRGSLFVHVQQGEESSDVR</sequence>
<evidence type="ECO:0000259" key="1">
    <source>
        <dbReference type="PROSITE" id="PS50943"/>
    </source>
</evidence>
<organism evidence="2 3">
    <name type="scientific">Allokutzneria albata</name>
    <name type="common">Kibdelosporangium albatum</name>
    <dbReference type="NCBI Taxonomy" id="211114"/>
    <lineage>
        <taxon>Bacteria</taxon>
        <taxon>Bacillati</taxon>
        <taxon>Actinomycetota</taxon>
        <taxon>Actinomycetes</taxon>
        <taxon>Pseudonocardiales</taxon>
        <taxon>Pseudonocardiaceae</taxon>
        <taxon>Allokutzneria</taxon>
    </lineage>
</organism>
<reference evidence="2 3" key="1">
    <citation type="submission" date="2016-10" db="EMBL/GenBank/DDBJ databases">
        <authorList>
            <person name="de Groot N.N."/>
        </authorList>
    </citation>
    <scope>NUCLEOTIDE SEQUENCE [LARGE SCALE GENOMIC DNA]</scope>
    <source>
        <strain evidence="2 3">DSM 44149</strain>
    </source>
</reference>
<dbReference type="EMBL" id="LT629701">
    <property type="protein sequence ID" value="SDN73122.1"/>
    <property type="molecule type" value="Genomic_DNA"/>
</dbReference>
<protein>
    <recommendedName>
        <fullName evidence="1">HTH cro/C1-type domain-containing protein</fullName>
    </recommendedName>
</protein>